<dbReference type="PANTHER" id="PTHR34031:SF1">
    <property type="entry name" value="CENTROSOMAL PROTEIN OF 162 KDA"/>
    <property type="match status" value="1"/>
</dbReference>
<keyword evidence="5" id="KW-0493">Microtubule</keyword>
<evidence type="ECO:0000256" key="10">
    <source>
        <dbReference type="SAM" id="MobiDB-lite"/>
    </source>
</evidence>
<keyword evidence="4" id="KW-0963">Cytoplasm</keyword>
<dbReference type="GO" id="GO:0060271">
    <property type="term" value="P:cilium assembly"/>
    <property type="evidence" value="ECO:0007669"/>
    <property type="project" value="TreeGrafter"/>
</dbReference>
<accession>A0A9P0FQF6</accession>
<evidence type="ECO:0000256" key="2">
    <source>
        <dbReference type="ARBA" id="ARBA00009485"/>
    </source>
</evidence>
<keyword evidence="8" id="KW-0206">Cytoskeleton</keyword>
<feature type="region of interest" description="Disordered" evidence="10">
    <location>
        <begin position="105"/>
        <end position="182"/>
    </location>
</feature>
<dbReference type="PANTHER" id="PTHR34031">
    <property type="entry name" value="CENTROSOMAL PROTEIN OF 162 KDA"/>
    <property type="match status" value="1"/>
</dbReference>
<feature type="coiled-coil region" evidence="9">
    <location>
        <begin position="453"/>
        <end position="516"/>
    </location>
</feature>
<evidence type="ECO:0000256" key="3">
    <source>
        <dbReference type="ARBA" id="ARBA00021406"/>
    </source>
</evidence>
<evidence type="ECO:0000256" key="1">
    <source>
        <dbReference type="ARBA" id="ARBA00004114"/>
    </source>
</evidence>
<evidence type="ECO:0000256" key="6">
    <source>
        <dbReference type="ARBA" id="ARBA00022794"/>
    </source>
</evidence>
<gene>
    <name evidence="11" type="ORF">MELIAE_LOCUS12289</name>
</gene>
<protein>
    <recommendedName>
        <fullName evidence="3">Centrosomal protein of 162 kDa</fullName>
    </recommendedName>
</protein>
<dbReference type="EMBL" id="OV121140">
    <property type="protein sequence ID" value="CAH0563475.1"/>
    <property type="molecule type" value="Genomic_DNA"/>
</dbReference>
<feature type="coiled-coil region" evidence="9">
    <location>
        <begin position="244"/>
        <end position="278"/>
    </location>
</feature>
<evidence type="ECO:0000256" key="9">
    <source>
        <dbReference type="SAM" id="Coils"/>
    </source>
</evidence>
<keyword evidence="6" id="KW-0970">Cilium biogenesis/degradation</keyword>
<proteinExistence type="inferred from homology"/>
<reference evidence="11" key="1">
    <citation type="submission" date="2021-12" db="EMBL/GenBank/DDBJ databases">
        <authorList>
            <person name="King R."/>
        </authorList>
    </citation>
    <scope>NUCLEOTIDE SEQUENCE</scope>
</reference>
<comment type="similarity">
    <text evidence="2">Belongs to the CEP162 family.</text>
</comment>
<evidence type="ECO:0000256" key="5">
    <source>
        <dbReference type="ARBA" id="ARBA00022701"/>
    </source>
</evidence>
<feature type="coiled-coil region" evidence="9">
    <location>
        <begin position="349"/>
        <end position="383"/>
    </location>
</feature>
<name>A0A9P0FQF6_BRAAE</name>
<dbReference type="GO" id="GO:0005879">
    <property type="term" value="C:axonemal microtubule"/>
    <property type="evidence" value="ECO:0007669"/>
    <property type="project" value="TreeGrafter"/>
</dbReference>
<dbReference type="OrthoDB" id="2157184at2759"/>
<dbReference type="Proteomes" id="UP001154078">
    <property type="component" value="Chromosome 9"/>
</dbReference>
<organism evidence="11 12">
    <name type="scientific">Brassicogethes aeneus</name>
    <name type="common">Rape pollen beetle</name>
    <name type="synonym">Meligethes aeneus</name>
    <dbReference type="NCBI Taxonomy" id="1431903"/>
    <lineage>
        <taxon>Eukaryota</taxon>
        <taxon>Metazoa</taxon>
        <taxon>Ecdysozoa</taxon>
        <taxon>Arthropoda</taxon>
        <taxon>Hexapoda</taxon>
        <taxon>Insecta</taxon>
        <taxon>Pterygota</taxon>
        <taxon>Neoptera</taxon>
        <taxon>Endopterygota</taxon>
        <taxon>Coleoptera</taxon>
        <taxon>Polyphaga</taxon>
        <taxon>Cucujiformia</taxon>
        <taxon>Nitidulidae</taxon>
        <taxon>Meligethinae</taxon>
        <taxon>Brassicogethes</taxon>
    </lineage>
</organism>
<sequence>METKSASNFWWMKSANKATDNEEGVPSVTVVPRLELDISSSLAEFLEKEQNALSSNRDNLDVGSIIEEINRVAAQSPLGPFNANTPERSIDDIMKEAEKVYMESSKSFEQLSQRSKTSQNITDFITSSNDSTPTPKSLSPLPLDMSKHSDSESESELYSEDFSEASKVESTPPPDNEKVSQNKEIMENEEIVVKPTLGNDNFKNTPLKPPEKQNDAFIFNNNIFDVNSYKNQTDKTYEKDDAQLLEYKEVIEIKDDIIKNLEEDNKHLMTEIRQIRSDLDDAKLLLENNKKALDAKSISSPIVNLELERALEHLKDSQEINTSLQLQITTLNKTHQHLKTSYDDVLYSNKNLERRVIEMDTTLNKYKAELLNVQKIKDRLLESETHLSKLLDVEKLSNKSMKLQNDKDARCIQDLNRQIKEMERIIARKHPDSVSALIVAAKKDETDSTLTARKILEDRIKTLEQEATTRDNQSSKVFVEIQDKFNLMKGKYESHIEDLELHVSDLKSQLKRKVDTYDVYTQTAVEEQKIPQKESHSVSVQTETVVAKAPKVAPVKRQESKSEAHLIATIRGLQADVTNKEKIAMKLQKDVDELRKTNRRLQKEREGSLKSLNDKKEFRSYPDKLALQSKASSDISLDDDARLLKNERDKLQKQLRRLEEDYQILKDKRIFDLTTLQEAHECEIANYVSTITPLREQLEVVQVSLANLQTQLCAAKEDLAVVTVERDHLNSRLLSSTTANNPSCVDVDDLHKKIAFLETRYEEREHRLRAIVYGLAQKTVTNRSCEQCSDRQMQLIGYKNELDQLLASVRALQ</sequence>
<keyword evidence="12" id="KW-1185">Reference proteome</keyword>
<evidence type="ECO:0000313" key="12">
    <source>
        <dbReference type="Proteomes" id="UP001154078"/>
    </source>
</evidence>
<feature type="coiled-coil region" evidence="9">
    <location>
        <begin position="641"/>
        <end position="668"/>
    </location>
</feature>
<feature type="compositionally biased region" description="Low complexity" evidence="10">
    <location>
        <begin position="131"/>
        <end position="143"/>
    </location>
</feature>
<evidence type="ECO:0000256" key="7">
    <source>
        <dbReference type="ARBA" id="ARBA00023054"/>
    </source>
</evidence>
<comment type="subcellular location">
    <subcellularLocation>
        <location evidence="1">Cytoplasm</location>
        <location evidence="1">Cytoskeleton</location>
        <location evidence="1">Microtubule organizing center</location>
        <location evidence="1">Centrosome</location>
        <location evidence="1">Centriole</location>
    </subcellularLocation>
</comment>
<feature type="compositionally biased region" description="Polar residues" evidence="10">
    <location>
        <begin position="105"/>
        <end position="130"/>
    </location>
</feature>
<keyword evidence="7 9" id="KW-0175">Coiled coil</keyword>
<evidence type="ECO:0000256" key="8">
    <source>
        <dbReference type="ARBA" id="ARBA00023212"/>
    </source>
</evidence>
<feature type="compositionally biased region" description="Acidic residues" evidence="10">
    <location>
        <begin position="152"/>
        <end position="163"/>
    </location>
</feature>
<dbReference type="AlphaFoldDB" id="A0A9P0FQF6"/>
<dbReference type="GO" id="GO:0005814">
    <property type="term" value="C:centriole"/>
    <property type="evidence" value="ECO:0007669"/>
    <property type="project" value="UniProtKB-SubCell"/>
</dbReference>
<evidence type="ECO:0000256" key="4">
    <source>
        <dbReference type="ARBA" id="ARBA00022490"/>
    </source>
</evidence>
<evidence type="ECO:0000313" key="11">
    <source>
        <dbReference type="EMBL" id="CAH0563475.1"/>
    </source>
</evidence>
<dbReference type="InterPro" id="IPR038774">
    <property type="entry name" value="CEP162-like"/>
</dbReference>
<feature type="coiled-coil region" evidence="9">
    <location>
        <begin position="577"/>
        <end position="611"/>
    </location>
</feature>